<dbReference type="InterPro" id="IPR011009">
    <property type="entry name" value="Kinase-like_dom_sf"/>
</dbReference>
<name>A0A9E7KJ41_9LILI</name>
<reference evidence="3" key="1">
    <citation type="submission" date="2022-05" db="EMBL/GenBank/DDBJ databases">
        <title>The Musa troglodytarum L. genome provides insights into the mechanism of non-climacteric behaviour and enrichment of carotenoids.</title>
        <authorList>
            <person name="Wang J."/>
        </authorList>
    </citation>
    <scope>NUCLEOTIDE SEQUENCE</scope>
    <source>
        <tissue evidence="3">Leaf</tissue>
    </source>
</reference>
<evidence type="ECO:0000313" key="3">
    <source>
        <dbReference type="EMBL" id="URE18064.1"/>
    </source>
</evidence>
<dbReference type="InterPro" id="IPR010632">
    <property type="entry name" value="DUF1221"/>
</dbReference>
<feature type="compositionally biased region" description="Low complexity" evidence="1">
    <location>
        <begin position="703"/>
        <end position="720"/>
    </location>
</feature>
<dbReference type="PROSITE" id="PS50011">
    <property type="entry name" value="PROTEIN_KINASE_DOM"/>
    <property type="match status" value="1"/>
</dbReference>
<keyword evidence="3" id="KW-0418">Kinase</keyword>
<evidence type="ECO:0000313" key="4">
    <source>
        <dbReference type="Proteomes" id="UP001055439"/>
    </source>
</evidence>
<dbReference type="InterPro" id="IPR001245">
    <property type="entry name" value="Ser-Thr/Tyr_kinase_cat_dom"/>
</dbReference>
<dbReference type="GO" id="GO:0005524">
    <property type="term" value="F:ATP binding"/>
    <property type="evidence" value="ECO:0007669"/>
    <property type="project" value="InterPro"/>
</dbReference>
<keyword evidence="3" id="KW-0808">Transferase</keyword>
<dbReference type="AlphaFoldDB" id="A0A9E7KJ41"/>
<dbReference type="FunFam" id="1.10.510.10:FF:000778">
    <property type="entry name" value="Kinase family protein"/>
    <property type="match status" value="1"/>
</dbReference>
<feature type="region of interest" description="Disordered" evidence="1">
    <location>
        <begin position="699"/>
        <end position="790"/>
    </location>
</feature>
<dbReference type="InterPro" id="IPR000719">
    <property type="entry name" value="Prot_kinase_dom"/>
</dbReference>
<feature type="compositionally biased region" description="Polar residues" evidence="1">
    <location>
        <begin position="737"/>
        <end position="747"/>
    </location>
</feature>
<feature type="domain" description="Protein kinase" evidence="2">
    <location>
        <begin position="338"/>
        <end position="612"/>
    </location>
</feature>
<dbReference type="InterPro" id="IPR051681">
    <property type="entry name" value="Ser/Thr_Kinases-Pseudokinases"/>
</dbReference>
<dbReference type="Pfam" id="PF06760">
    <property type="entry name" value="DUF1221"/>
    <property type="match status" value="1"/>
</dbReference>
<sequence length="790" mass="89660">KKKAVRWTCDRPSRARRCDRFNAGHVSLARAFSTLGGYSGLRAVTEGRIITACLRAITAGREFIDPHIHLGFVGGFDIVCRNLHGIHSAEERPRRSCGQEAIARVMEQFRQIGEALGSIKALMVFRDELRVNQRQCCLLVDAFNLAYHGIAEEMRSHLRFDEKLIKWKALEPPLKELHRIFREGEQYIKQCLEARDWWGKSVALGQNADCVEFHIHDLLWCIPVVVEAIENVGEITGTDQEEIYRKKFVFSKKYEKDWLEPKLFQLKLGKPYLVSQELCSRMDTAWKEDRWILSERIAEKRSPGSKPLTKQENRLAELLVSPIGKLFPCSLLTGSSDYQVRRRFGSGNNYKEVQWLGESFSVKHVIGEIEPLMSEISLLSSITHPNVVHYMYSFVDEEKKESFMVMELMSKDLCSYINEISSTRRKVLFPLLVAVDTMHQIARGMEYLHGKNIYHGDLNPSNILVKTRNSSPDGYLHVKVTGFGLSPVKNSKPSVNQAPATNPCIWYAPEVLLEQETSGESGRASKCTEKADVYSFSMLCFELLTGKIPFEDDHLQGDKMSKNIRAGARPLFPFHSPKFLTNLTKRCWHADPSQRPSFSSICRVLRYIKRFLVMNPDHSQPDAPMPPVDYFDLETSLSKKFASWARKDTPRVSEIPFQMYAYRVVEREKTSANVKDKCSDSGSEVASLCGDENVFSITPPDDAVSTSVTTAKSSSQNSADAKNKSSAKKANGKTNKQTGTWQHQKLGSTRPPHLSMFGRNLRTNPESRMQPIMMSPRRRATGHASDSELT</sequence>
<dbReference type="OrthoDB" id="4062651at2759"/>
<dbReference type="Proteomes" id="UP001055439">
    <property type="component" value="Chromosome 7"/>
</dbReference>
<evidence type="ECO:0000259" key="2">
    <source>
        <dbReference type="PROSITE" id="PS50011"/>
    </source>
</evidence>
<dbReference type="Pfam" id="PF07714">
    <property type="entry name" value="PK_Tyr_Ser-Thr"/>
    <property type="match status" value="1"/>
</dbReference>
<dbReference type="Gene3D" id="1.10.510.10">
    <property type="entry name" value="Transferase(Phosphotransferase) domain 1"/>
    <property type="match status" value="1"/>
</dbReference>
<feature type="non-terminal residue" evidence="3">
    <location>
        <position position="1"/>
    </location>
</feature>
<accession>A0A9E7KJ41</accession>
<keyword evidence="4" id="KW-1185">Reference proteome</keyword>
<evidence type="ECO:0000256" key="1">
    <source>
        <dbReference type="SAM" id="MobiDB-lite"/>
    </source>
</evidence>
<protein>
    <submittedName>
        <fullName evidence="3">Kinase family</fullName>
    </submittedName>
</protein>
<organism evidence="3 4">
    <name type="scientific">Musa troglodytarum</name>
    <name type="common">fe'i banana</name>
    <dbReference type="NCBI Taxonomy" id="320322"/>
    <lineage>
        <taxon>Eukaryota</taxon>
        <taxon>Viridiplantae</taxon>
        <taxon>Streptophyta</taxon>
        <taxon>Embryophyta</taxon>
        <taxon>Tracheophyta</taxon>
        <taxon>Spermatophyta</taxon>
        <taxon>Magnoliopsida</taxon>
        <taxon>Liliopsida</taxon>
        <taxon>Zingiberales</taxon>
        <taxon>Musaceae</taxon>
        <taxon>Musa</taxon>
    </lineage>
</organism>
<dbReference type="SUPFAM" id="SSF56112">
    <property type="entry name" value="Protein kinase-like (PK-like)"/>
    <property type="match status" value="1"/>
</dbReference>
<gene>
    <name evidence="3" type="ORF">MUK42_13097</name>
</gene>
<dbReference type="PANTHER" id="PTHR44329">
    <property type="entry name" value="SERINE/THREONINE-PROTEIN KINASE TNNI3K-RELATED"/>
    <property type="match status" value="1"/>
</dbReference>
<dbReference type="EMBL" id="CP097509">
    <property type="protein sequence ID" value="URE18064.1"/>
    <property type="molecule type" value="Genomic_DNA"/>
</dbReference>
<dbReference type="GO" id="GO:0004674">
    <property type="term" value="F:protein serine/threonine kinase activity"/>
    <property type="evidence" value="ECO:0007669"/>
    <property type="project" value="TreeGrafter"/>
</dbReference>
<dbReference type="PANTHER" id="PTHR44329:SF260">
    <property type="entry name" value="PROTEIN KINASE DOMAIN-CONTAINING PROTEIN"/>
    <property type="match status" value="1"/>
</dbReference>
<proteinExistence type="predicted"/>